<dbReference type="InterPro" id="IPR058248">
    <property type="entry name" value="Lxx211020-like"/>
</dbReference>
<feature type="signal peptide" evidence="1">
    <location>
        <begin position="1"/>
        <end position="24"/>
    </location>
</feature>
<dbReference type="KEGG" id="apel:CA267_006760"/>
<feature type="chain" id="PRO_5026819851" evidence="1">
    <location>
        <begin position="25"/>
        <end position="159"/>
    </location>
</feature>
<dbReference type="Proteomes" id="UP000219285">
    <property type="component" value="Chromosome"/>
</dbReference>
<dbReference type="PANTHER" id="PTHR36302:SF1">
    <property type="entry name" value="COPPER CHAPERONE PCU(A)C"/>
    <property type="match status" value="1"/>
</dbReference>
<keyword evidence="1" id="KW-0732">Signal</keyword>
<evidence type="ECO:0000313" key="2">
    <source>
        <dbReference type="EMBL" id="QJR80496.1"/>
    </source>
</evidence>
<dbReference type="InterPro" id="IPR007410">
    <property type="entry name" value="LpqE-like"/>
</dbReference>
<protein>
    <submittedName>
        <fullName evidence="2">Copper chaperone PCu(A)C</fullName>
    </submittedName>
</protein>
<dbReference type="EMBL" id="CP052766">
    <property type="protein sequence ID" value="QJR80496.1"/>
    <property type="molecule type" value="Genomic_DNA"/>
</dbReference>
<dbReference type="AlphaFoldDB" id="A0A6M4MEB1"/>
<accession>A0A6M4MEB1</accession>
<dbReference type="InterPro" id="IPR036182">
    <property type="entry name" value="PCuAC_sf"/>
</dbReference>
<sequence length="159" mass="17017">MRLIKPAYIVFASFCVCLSSFAVAAAGKISVSDVYARATFPMAETAAVYMQIENSSDASVTLQQVTVSEELAADAQLHTTLLQGDMAKMRALPEGVAIPAKQRMQLSPAGHHIMLTGLKKGLAAGDTVPLVLKFSNGLTIDIKAEVRMLDNEGAHHHHQ</sequence>
<dbReference type="Pfam" id="PF04314">
    <property type="entry name" value="PCuAC"/>
    <property type="match status" value="1"/>
</dbReference>
<gene>
    <name evidence="2" type="ORF">CA267_006760</name>
</gene>
<reference evidence="2 3" key="2">
    <citation type="submission" date="2020-04" db="EMBL/GenBank/DDBJ databases">
        <title>Complete genome sequence of Alteromonas pelagimontana 5.12T.</title>
        <authorList>
            <person name="Sinha R.K."/>
            <person name="Krishnan K.P."/>
            <person name="Kurian J.P."/>
        </authorList>
    </citation>
    <scope>NUCLEOTIDE SEQUENCE [LARGE SCALE GENOMIC DNA]</scope>
    <source>
        <strain evidence="2 3">5.12</strain>
    </source>
</reference>
<evidence type="ECO:0000256" key="1">
    <source>
        <dbReference type="SAM" id="SignalP"/>
    </source>
</evidence>
<dbReference type="SUPFAM" id="SSF110087">
    <property type="entry name" value="DR1885-like metal-binding protein"/>
    <property type="match status" value="1"/>
</dbReference>
<reference evidence="3" key="1">
    <citation type="submission" date="2014-12" db="EMBL/GenBank/DDBJ databases">
        <title>Complete genome sequence of a multi-drug resistant Klebsiella pneumoniae.</title>
        <authorList>
            <person name="Hua X."/>
            <person name="Chen Q."/>
            <person name="Li X."/>
            <person name="Feng Y."/>
            <person name="Ruan Z."/>
            <person name="Yu Y."/>
        </authorList>
    </citation>
    <scope>NUCLEOTIDE SEQUENCE [LARGE SCALE GENOMIC DNA]</scope>
    <source>
        <strain evidence="3">5.12</strain>
    </source>
</reference>
<name>A0A6M4MEB1_9ALTE</name>
<dbReference type="Gene3D" id="2.60.40.1890">
    <property type="entry name" value="PCu(A)C copper chaperone"/>
    <property type="match status" value="1"/>
</dbReference>
<proteinExistence type="predicted"/>
<evidence type="ECO:0000313" key="3">
    <source>
        <dbReference type="Proteomes" id="UP000219285"/>
    </source>
</evidence>
<dbReference type="RefSeq" id="WP_075608197.1">
    <property type="nucleotide sequence ID" value="NZ_CP052766.1"/>
</dbReference>
<organism evidence="2 3">
    <name type="scientific">Alteromonas pelagimontana</name>
    <dbReference type="NCBI Taxonomy" id="1858656"/>
    <lineage>
        <taxon>Bacteria</taxon>
        <taxon>Pseudomonadati</taxon>
        <taxon>Pseudomonadota</taxon>
        <taxon>Gammaproteobacteria</taxon>
        <taxon>Alteromonadales</taxon>
        <taxon>Alteromonadaceae</taxon>
        <taxon>Alteromonas/Salinimonas group</taxon>
        <taxon>Alteromonas</taxon>
    </lineage>
</organism>
<dbReference type="PANTHER" id="PTHR36302">
    <property type="entry name" value="BLR7088 PROTEIN"/>
    <property type="match status" value="1"/>
</dbReference>
<keyword evidence="3" id="KW-1185">Reference proteome</keyword>